<dbReference type="Proteomes" id="UP001410394">
    <property type="component" value="Unassembled WGS sequence"/>
</dbReference>
<evidence type="ECO:0000313" key="1">
    <source>
        <dbReference type="EMBL" id="MEN3067912.1"/>
    </source>
</evidence>
<name>A0ABU9YW31_9RHOO</name>
<comment type="caution">
    <text evidence="1">The sequence shown here is derived from an EMBL/GenBank/DDBJ whole genome shotgun (WGS) entry which is preliminary data.</text>
</comment>
<accession>A0ABU9YW31</accession>
<reference evidence="1 2" key="1">
    <citation type="journal article" date="2018" name="Int. J. Syst. Evol. Microbiol.">
        <title>Uliginosibacterium sediminicola sp. nov., isolated from freshwater sediment.</title>
        <authorList>
            <person name="Hwang W.M."/>
            <person name="Kim S.M."/>
            <person name="Kang K."/>
            <person name="Ahn T.Y."/>
        </authorList>
    </citation>
    <scope>NUCLEOTIDE SEQUENCE [LARGE SCALE GENOMIC DNA]</scope>
    <source>
        <strain evidence="1 2">M1-21</strain>
    </source>
</reference>
<dbReference type="EMBL" id="JBDIVE010000002">
    <property type="protein sequence ID" value="MEN3067912.1"/>
    <property type="molecule type" value="Genomic_DNA"/>
</dbReference>
<dbReference type="RefSeq" id="WP_345918675.1">
    <property type="nucleotide sequence ID" value="NZ_JBDIVE010000002.1"/>
</dbReference>
<organism evidence="1 2">
    <name type="scientific">Uliginosibacterium sediminicola</name>
    <dbReference type="NCBI Taxonomy" id="2024550"/>
    <lineage>
        <taxon>Bacteria</taxon>
        <taxon>Pseudomonadati</taxon>
        <taxon>Pseudomonadota</taxon>
        <taxon>Betaproteobacteria</taxon>
        <taxon>Rhodocyclales</taxon>
        <taxon>Zoogloeaceae</taxon>
        <taxon>Uliginosibacterium</taxon>
    </lineage>
</organism>
<evidence type="ECO:0000313" key="2">
    <source>
        <dbReference type="Proteomes" id="UP001410394"/>
    </source>
</evidence>
<proteinExistence type="predicted"/>
<sequence length="114" mass="12839">MNTNRTPEFRAQCIALLTEWQGVIEELNAQHAVLRKALLVQLECPVIAAANTLVSSYTQAVSVIVGCDVADDWLEWYALENDFGRKGFEAGYDGKLRPIRTLQDLLDLIWRCNA</sequence>
<keyword evidence="2" id="KW-1185">Reference proteome</keyword>
<gene>
    <name evidence="1" type="ORF">ABDB84_05420</name>
</gene>
<protein>
    <submittedName>
        <fullName evidence="1">Uncharacterized protein</fullName>
    </submittedName>
</protein>